<accession>A0A3B4YUN4</accession>
<evidence type="ECO:0000313" key="1">
    <source>
        <dbReference type="Ensembl" id="ENSSPAP00000000493.1"/>
    </source>
</evidence>
<reference evidence="1" key="1">
    <citation type="submission" date="2023-09" db="UniProtKB">
        <authorList>
            <consortium name="Ensembl"/>
        </authorList>
    </citation>
    <scope>IDENTIFICATION</scope>
</reference>
<proteinExistence type="predicted"/>
<dbReference type="Ensembl" id="ENSSPAT00000000501.1">
    <property type="protein sequence ID" value="ENSSPAP00000000493.1"/>
    <property type="gene ID" value="ENSSPAG00000000399.1"/>
</dbReference>
<dbReference type="AlphaFoldDB" id="A0A3B4YUN4"/>
<name>A0A3B4YUN4_9TELE</name>
<protein>
    <submittedName>
        <fullName evidence="1">Uncharacterized protein</fullName>
    </submittedName>
</protein>
<organism evidence="1">
    <name type="scientific">Stegastes partitus</name>
    <name type="common">bicolor damselfish</name>
    <dbReference type="NCBI Taxonomy" id="144197"/>
    <lineage>
        <taxon>Eukaryota</taxon>
        <taxon>Metazoa</taxon>
        <taxon>Chordata</taxon>
        <taxon>Craniata</taxon>
        <taxon>Vertebrata</taxon>
        <taxon>Euteleostomi</taxon>
        <taxon>Actinopterygii</taxon>
        <taxon>Neopterygii</taxon>
        <taxon>Teleostei</taxon>
        <taxon>Neoteleostei</taxon>
        <taxon>Acanthomorphata</taxon>
        <taxon>Ovalentaria</taxon>
        <taxon>Pomacentridae</taxon>
        <taxon>Stegastes</taxon>
    </lineage>
</organism>
<sequence length="169" mass="19197">MPLLSLYTSTMRLRAAPSVLDIISTHELQNFHKRWCHNHQPPSAGQICHSNQINQTKITTQPKQKKILLDNILFSIISIVTVTFRQVLKSKTHTKFFTFSYDSTAGARRRGKLRGSEVEVPGPWVFSRTALSHPASGHQRIAELFSTNACQQKKQTIQISQQFNNLLLS</sequence>